<keyword evidence="2" id="KW-0812">Transmembrane</keyword>
<feature type="transmembrane region" description="Helical" evidence="2">
    <location>
        <begin position="444"/>
        <end position="467"/>
    </location>
</feature>
<keyword evidence="4" id="KW-1185">Reference proteome</keyword>
<reference evidence="3 4" key="1">
    <citation type="submission" date="2018-09" db="EMBL/GenBank/DDBJ databases">
        <authorList>
            <person name="Li J."/>
        </authorList>
    </citation>
    <scope>NUCLEOTIDE SEQUENCE [LARGE SCALE GENOMIC DNA]</scope>
    <source>
        <strain evidence="3 4">2129</strain>
    </source>
</reference>
<organism evidence="3 4">
    <name type="scientific">Actinomyces lilanjuaniae</name>
    <dbReference type="NCBI Taxonomy" id="2321394"/>
    <lineage>
        <taxon>Bacteria</taxon>
        <taxon>Bacillati</taxon>
        <taxon>Actinomycetota</taxon>
        <taxon>Actinomycetes</taxon>
        <taxon>Actinomycetales</taxon>
        <taxon>Actinomycetaceae</taxon>
        <taxon>Actinomyces</taxon>
    </lineage>
</organism>
<dbReference type="Pfam" id="PF19814">
    <property type="entry name" value="DUF6297"/>
    <property type="match status" value="1"/>
</dbReference>
<feature type="transmembrane region" description="Helical" evidence="2">
    <location>
        <begin position="149"/>
        <end position="175"/>
    </location>
</feature>
<evidence type="ECO:0000313" key="3">
    <source>
        <dbReference type="EMBL" id="AYD89610.1"/>
    </source>
</evidence>
<feature type="transmembrane region" description="Helical" evidence="2">
    <location>
        <begin position="212"/>
        <end position="232"/>
    </location>
</feature>
<evidence type="ECO:0000256" key="2">
    <source>
        <dbReference type="SAM" id="Phobius"/>
    </source>
</evidence>
<feature type="transmembrane region" description="Helical" evidence="2">
    <location>
        <begin position="238"/>
        <end position="257"/>
    </location>
</feature>
<name>A0ABN5PMQ5_9ACTO</name>
<dbReference type="Proteomes" id="UP000273001">
    <property type="component" value="Chromosome"/>
</dbReference>
<keyword evidence="2" id="KW-0472">Membrane</keyword>
<gene>
    <name evidence="3" type="ORF">D5R93_05285</name>
</gene>
<feature type="transmembrane region" description="Helical" evidence="2">
    <location>
        <begin position="53"/>
        <end position="76"/>
    </location>
</feature>
<feature type="transmembrane region" description="Helical" evidence="2">
    <location>
        <begin position="181"/>
        <end position="205"/>
    </location>
</feature>
<feature type="region of interest" description="Disordered" evidence="1">
    <location>
        <begin position="1"/>
        <end position="29"/>
    </location>
</feature>
<feature type="transmembrane region" description="Helical" evidence="2">
    <location>
        <begin position="418"/>
        <end position="438"/>
    </location>
</feature>
<accession>A0ABN5PMQ5</accession>
<protein>
    <recommendedName>
        <fullName evidence="5">ABC-2 type transport system permease protein</fullName>
    </recommendedName>
</protein>
<evidence type="ECO:0000256" key="1">
    <source>
        <dbReference type="SAM" id="MobiDB-lite"/>
    </source>
</evidence>
<evidence type="ECO:0000313" key="4">
    <source>
        <dbReference type="Proteomes" id="UP000273001"/>
    </source>
</evidence>
<dbReference type="EMBL" id="CP032514">
    <property type="protein sequence ID" value="AYD89610.1"/>
    <property type="molecule type" value="Genomic_DNA"/>
</dbReference>
<sequence length="542" mass="55681">MMAGPTGSGPVARPTGGVPGGPAPHPPDLAQVRRWTRYRVSSSRRARTSWPALVSRIYSGLLYLAVLVTLLLPHLASPTSSVRRDPVGAGAGAGEAASPWLGLDPGWVAAALLLVLLGLAVTPLSRVGPMFLRPWEAVWWLRLPGRRDGLLLPVARAEMAGAAGLAAVCGLVLALLVGSGWLAGLAWAVLAATTGWALMTGLLLAQCRAAPVWPVRAVLTAAAAGALATGLFRPLPAGAAGVVGPGYLAAAAAGVAWSTWRMWVRPRLGDLRDADLLAVVARSLGAQVSLLSLDTRALGRILSPPVASPRRSSRLALAAWWSRRLPAGLRPVPCTVQADLLLLGRQPRRGLQLLAGLGGALLAQADSGTDPLVRVVAFLCAAWVATHAVAEPARWAWFDGVPDASWPTSPILVRAAHLLVPVAAMVPWSAAALVPVVVAGSVGWAMWLPVVVLAGAGWAGAALRSGLRPMPDWTAGLITSPIGSLPPGAVQAVVAGGDAVVLAGLPTALLAGGWQPSYLLVAAQAGASALVVWWGLVTGLRR</sequence>
<keyword evidence="2" id="KW-1133">Transmembrane helix</keyword>
<feature type="transmembrane region" description="Helical" evidence="2">
    <location>
        <begin position="517"/>
        <end position="537"/>
    </location>
</feature>
<evidence type="ECO:0008006" key="5">
    <source>
        <dbReference type="Google" id="ProtNLM"/>
    </source>
</evidence>
<dbReference type="InterPro" id="IPR046264">
    <property type="entry name" value="DUF6297"/>
</dbReference>
<feature type="transmembrane region" description="Helical" evidence="2">
    <location>
        <begin position="107"/>
        <end position="128"/>
    </location>
</feature>
<proteinExistence type="predicted"/>